<feature type="non-terminal residue" evidence="7">
    <location>
        <position position="157"/>
    </location>
</feature>
<dbReference type="GO" id="GO:0005119">
    <property type="term" value="F:smoothened binding"/>
    <property type="evidence" value="ECO:0007669"/>
    <property type="project" value="TreeGrafter"/>
</dbReference>
<sequence>EGGRLERELDYVRETIGEGSGTSYELVIQTQREGGPSLLTVDSVWLHYRSLLAATKIEVHVGGISWSFRDLCYAVDFPTTETYIDTILETILPCVIITPIDCFWEGSRLLGPDLPVATGGLAGMPDMITWSNLDPQSIIRQLQDINSMVQVDAMADV</sequence>
<evidence type="ECO:0000256" key="6">
    <source>
        <dbReference type="ARBA" id="ARBA00023180"/>
    </source>
</evidence>
<evidence type="ECO:0000256" key="5">
    <source>
        <dbReference type="ARBA" id="ARBA00023136"/>
    </source>
</evidence>
<name>A0A433TT53_ELYCH</name>
<keyword evidence="6" id="KW-0325">Glycoprotein</keyword>
<evidence type="ECO:0000313" key="7">
    <source>
        <dbReference type="EMBL" id="RUS84708.1"/>
    </source>
</evidence>
<evidence type="ECO:0000313" key="8">
    <source>
        <dbReference type="Proteomes" id="UP000271974"/>
    </source>
</evidence>
<evidence type="ECO:0000256" key="3">
    <source>
        <dbReference type="ARBA" id="ARBA00022692"/>
    </source>
</evidence>
<comment type="similarity">
    <text evidence="2">Belongs to the patched family.</text>
</comment>
<keyword evidence="8" id="KW-1185">Reference proteome</keyword>
<dbReference type="AlphaFoldDB" id="A0A433TT53"/>
<keyword evidence="3" id="KW-0812">Transmembrane</keyword>
<protein>
    <submittedName>
        <fullName evidence="7">Uncharacterized protein</fullName>
    </submittedName>
</protein>
<evidence type="ECO:0000256" key="1">
    <source>
        <dbReference type="ARBA" id="ARBA00004141"/>
    </source>
</evidence>
<dbReference type="PANTHER" id="PTHR46022:SF1">
    <property type="entry name" value="PROTEIN PATCHED"/>
    <property type="match status" value="1"/>
</dbReference>
<dbReference type="Proteomes" id="UP000271974">
    <property type="component" value="Unassembled WGS sequence"/>
</dbReference>
<dbReference type="STRING" id="188477.A0A433TT53"/>
<keyword evidence="5" id="KW-0472">Membrane</keyword>
<evidence type="ECO:0000256" key="4">
    <source>
        <dbReference type="ARBA" id="ARBA00022989"/>
    </source>
</evidence>
<dbReference type="GO" id="GO:0097108">
    <property type="term" value="F:hedgehog family protein binding"/>
    <property type="evidence" value="ECO:0007669"/>
    <property type="project" value="TreeGrafter"/>
</dbReference>
<dbReference type="OrthoDB" id="5873834at2759"/>
<proteinExistence type="inferred from homology"/>
<gene>
    <name evidence="7" type="ORF">EGW08_007536</name>
</gene>
<dbReference type="GO" id="GO:0008158">
    <property type="term" value="F:hedgehog receptor activity"/>
    <property type="evidence" value="ECO:0007669"/>
    <property type="project" value="TreeGrafter"/>
</dbReference>
<keyword evidence="4" id="KW-1133">Transmembrane helix</keyword>
<dbReference type="GO" id="GO:0005886">
    <property type="term" value="C:plasma membrane"/>
    <property type="evidence" value="ECO:0007669"/>
    <property type="project" value="TreeGrafter"/>
</dbReference>
<evidence type="ECO:0000256" key="2">
    <source>
        <dbReference type="ARBA" id="ARBA00005585"/>
    </source>
</evidence>
<accession>A0A433TT53</accession>
<reference evidence="7 8" key="1">
    <citation type="submission" date="2019-01" db="EMBL/GenBank/DDBJ databases">
        <title>A draft genome assembly of the solar-powered sea slug Elysia chlorotica.</title>
        <authorList>
            <person name="Cai H."/>
            <person name="Li Q."/>
            <person name="Fang X."/>
            <person name="Li J."/>
            <person name="Curtis N.E."/>
            <person name="Altenburger A."/>
            <person name="Shibata T."/>
            <person name="Feng M."/>
            <person name="Maeda T."/>
            <person name="Schwartz J.A."/>
            <person name="Shigenobu S."/>
            <person name="Lundholm N."/>
            <person name="Nishiyama T."/>
            <person name="Yang H."/>
            <person name="Hasebe M."/>
            <person name="Li S."/>
            <person name="Pierce S.K."/>
            <person name="Wang J."/>
        </authorList>
    </citation>
    <scope>NUCLEOTIDE SEQUENCE [LARGE SCALE GENOMIC DNA]</scope>
    <source>
        <strain evidence="7">EC2010</strain>
        <tissue evidence="7">Whole organism of an adult</tissue>
    </source>
</reference>
<feature type="non-terminal residue" evidence="7">
    <location>
        <position position="1"/>
    </location>
</feature>
<comment type="caution">
    <text evidence="7">The sequence shown here is derived from an EMBL/GenBank/DDBJ whole genome shotgun (WGS) entry which is preliminary data.</text>
</comment>
<organism evidence="7 8">
    <name type="scientific">Elysia chlorotica</name>
    <name type="common">Eastern emerald elysia</name>
    <name type="synonym">Sea slug</name>
    <dbReference type="NCBI Taxonomy" id="188477"/>
    <lineage>
        <taxon>Eukaryota</taxon>
        <taxon>Metazoa</taxon>
        <taxon>Spiralia</taxon>
        <taxon>Lophotrochozoa</taxon>
        <taxon>Mollusca</taxon>
        <taxon>Gastropoda</taxon>
        <taxon>Heterobranchia</taxon>
        <taxon>Euthyneura</taxon>
        <taxon>Panpulmonata</taxon>
        <taxon>Sacoglossa</taxon>
        <taxon>Placobranchoidea</taxon>
        <taxon>Plakobranchidae</taxon>
        <taxon>Elysia</taxon>
    </lineage>
</organism>
<dbReference type="PANTHER" id="PTHR46022">
    <property type="entry name" value="PROTEIN PATCHED"/>
    <property type="match status" value="1"/>
</dbReference>
<comment type="subcellular location">
    <subcellularLocation>
        <location evidence="1">Membrane</location>
        <topology evidence="1">Multi-pass membrane protein</topology>
    </subcellularLocation>
</comment>
<dbReference type="GO" id="GO:0045879">
    <property type="term" value="P:negative regulation of smoothened signaling pathway"/>
    <property type="evidence" value="ECO:0007669"/>
    <property type="project" value="TreeGrafter"/>
</dbReference>
<dbReference type="EMBL" id="RQTK01000196">
    <property type="protein sequence ID" value="RUS84708.1"/>
    <property type="molecule type" value="Genomic_DNA"/>
</dbReference>